<dbReference type="EMBL" id="JAHLQT010037266">
    <property type="protein sequence ID" value="KAG7157601.1"/>
    <property type="molecule type" value="Genomic_DNA"/>
</dbReference>
<gene>
    <name evidence="2" type="ORF">Hamer_G021400</name>
</gene>
<keyword evidence="1" id="KW-0472">Membrane</keyword>
<dbReference type="AlphaFoldDB" id="A0A8J5JK89"/>
<name>A0A8J5JK89_HOMAM</name>
<feature type="transmembrane region" description="Helical" evidence="1">
    <location>
        <begin position="75"/>
        <end position="99"/>
    </location>
</feature>
<organism evidence="2 3">
    <name type="scientific">Homarus americanus</name>
    <name type="common">American lobster</name>
    <dbReference type="NCBI Taxonomy" id="6706"/>
    <lineage>
        <taxon>Eukaryota</taxon>
        <taxon>Metazoa</taxon>
        <taxon>Ecdysozoa</taxon>
        <taxon>Arthropoda</taxon>
        <taxon>Crustacea</taxon>
        <taxon>Multicrustacea</taxon>
        <taxon>Malacostraca</taxon>
        <taxon>Eumalacostraca</taxon>
        <taxon>Eucarida</taxon>
        <taxon>Decapoda</taxon>
        <taxon>Pleocyemata</taxon>
        <taxon>Astacidea</taxon>
        <taxon>Nephropoidea</taxon>
        <taxon>Nephropidae</taxon>
        <taxon>Homarus</taxon>
    </lineage>
</organism>
<keyword evidence="1" id="KW-0812">Transmembrane</keyword>
<evidence type="ECO:0000313" key="2">
    <source>
        <dbReference type="EMBL" id="KAG7157601.1"/>
    </source>
</evidence>
<protein>
    <submittedName>
        <fullName evidence="2">Uncharacterized protein</fullName>
    </submittedName>
</protein>
<keyword evidence="3" id="KW-1185">Reference proteome</keyword>
<evidence type="ECO:0000313" key="3">
    <source>
        <dbReference type="Proteomes" id="UP000747542"/>
    </source>
</evidence>
<dbReference type="Proteomes" id="UP000747542">
    <property type="component" value="Unassembled WGS sequence"/>
</dbReference>
<proteinExistence type="predicted"/>
<accession>A0A8J5JK89</accession>
<feature type="transmembrane region" description="Helical" evidence="1">
    <location>
        <begin position="105"/>
        <end position="127"/>
    </location>
</feature>
<keyword evidence="1" id="KW-1133">Transmembrane helix</keyword>
<evidence type="ECO:0000256" key="1">
    <source>
        <dbReference type="SAM" id="Phobius"/>
    </source>
</evidence>
<reference evidence="2" key="1">
    <citation type="journal article" date="2021" name="Sci. Adv.">
        <title>The American lobster genome reveals insights on longevity, neural, and immune adaptations.</title>
        <authorList>
            <person name="Polinski J.M."/>
            <person name="Zimin A.V."/>
            <person name="Clark K.F."/>
            <person name="Kohn A.B."/>
            <person name="Sadowski N."/>
            <person name="Timp W."/>
            <person name="Ptitsyn A."/>
            <person name="Khanna P."/>
            <person name="Romanova D.Y."/>
            <person name="Williams P."/>
            <person name="Greenwood S.J."/>
            <person name="Moroz L.L."/>
            <person name="Walt D.R."/>
            <person name="Bodnar A.G."/>
        </authorList>
    </citation>
    <scope>NUCLEOTIDE SEQUENCE</scope>
    <source>
        <strain evidence="2">GMGI-L3</strain>
    </source>
</reference>
<sequence length="136" mass="15374">MSVEVRLCRRRLGDFFSYNSGCPQGWMQISERERPYTDGYWCGDGRGFNVYFSETSTTTLTLKKFIPMDYIHFECFWWCWVSLVALGVPACAGCPWWCWVSLVVLGVPAAGAGCPCWCWVSLLVLGVPAGGRYVTE</sequence>
<comment type="caution">
    <text evidence="2">The sequence shown here is derived from an EMBL/GenBank/DDBJ whole genome shotgun (WGS) entry which is preliminary data.</text>
</comment>